<evidence type="ECO:0000256" key="1">
    <source>
        <dbReference type="ARBA" id="ARBA00022448"/>
    </source>
</evidence>
<dbReference type="PROSITE" id="PS50893">
    <property type="entry name" value="ABC_TRANSPORTER_2"/>
    <property type="match status" value="2"/>
</dbReference>
<dbReference type="GO" id="GO:0005524">
    <property type="term" value="F:ATP binding"/>
    <property type="evidence" value="ECO:0007669"/>
    <property type="project" value="UniProtKB-KW"/>
</dbReference>
<keyword evidence="5" id="KW-0547">Nucleotide-binding</keyword>
<keyword evidence="7" id="KW-1278">Translocase</keyword>
<keyword evidence="8" id="KW-0472">Membrane</keyword>
<sequence>MPSGEHSPLLLSMRGVRKVYPSGTVALSGVDLRVGAGEVVGLVGANGAGKSTLIKVLSGAVPATDGAIEWEGASQAWAVPADAQAAGVATVYQHIPLAHTLTVIENVFLGRTGWRRSSVKLERELAQLLERIGYAIDPHATVEELSIGQRQMVAILQGIAQGARLLVLDEPTASLARGEREVVFEAVRRLSKSGTAVLYVTHFLDEILDLTDRVTVLRDGRVVADDVTDDLTEDALVRSIVGRELLRVEQQEIDLPPADAPLLLEVEDLRSGDRLQGVSLRLRAGEIVGIAGLLGSGRSELLHAIFGADPDARGTVRMEGRELSRSPRAAVAAGLALVPEDRGKQALFPDFEIWRNASITDLPTLSRGRALPDSERERERARDAIRALKIKAPGPDALVGELSGGNAQKVVFAKWMYSGARVFLLDEPGSGIDIGAKADIVELVRELARSGAAVLVADSEFSELLAVSHRVLVLRRGRVVAERASGATSDHELVGLASGLEKEMQHAA</sequence>
<gene>
    <name evidence="10" type="ORF">R7226_17945</name>
</gene>
<reference evidence="10 11" key="2">
    <citation type="submission" date="2023-10" db="EMBL/GenBank/DDBJ databases">
        <authorList>
            <person name="Han X.F."/>
        </authorList>
    </citation>
    <scope>NUCLEOTIDE SEQUENCE [LARGE SCALE GENOMIC DNA]</scope>
    <source>
        <strain evidence="10 11">KCTC 39840</strain>
    </source>
</reference>
<feature type="domain" description="ABC transporter" evidence="9">
    <location>
        <begin position="250"/>
        <end position="501"/>
    </location>
</feature>
<dbReference type="InterPro" id="IPR003439">
    <property type="entry name" value="ABC_transporter-like_ATP-bd"/>
</dbReference>
<feature type="domain" description="ABC transporter" evidence="9">
    <location>
        <begin position="11"/>
        <end position="244"/>
    </location>
</feature>
<dbReference type="PROSITE" id="PS00211">
    <property type="entry name" value="ABC_TRANSPORTER_1"/>
    <property type="match status" value="1"/>
</dbReference>
<protein>
    <submittedName>
        <fullName evidence="10">Sugar ABC transporter ATP-binding protein</fullName>
    </submittedName>
</protein>
<comment type="caution">
    <text evidence="10">The sequence shown here is derived from an EMBL/GenBank/DDBJ whole genome shotgun (WGS) entry which is preliminary data.</text>
</comment>
<evidence type="ECO:0000256" key="4">
    <source>
        <dbReference type="ARBA" id="ARBA00022737"/>
    </source>
</evidence>
<dbReference type="SUPFAM" id="SSF52540">
    <property type="entry name" value="P-loop containing nucleoside triphosphate hydrolases"/>
    <property type="match status" value="2"/>
</dbReference>
<evidence type="ECO:0000256" key="3">
    <source>
        <dbReference type="ARBA" id="ARBA00022597"/>
    </source>
</evidence>
<dbReference type="Pfam" id="PF00005">
    <property type="entry name" value="ABC_tran"/>
    <property type="match status" value="2"/>
</dbReference>
<reference evidence="11" key="1">
    <citation type="submission" date="2023-07" db="EMBL/GenBank/DDBJ databases">
        <title>Conexibacter stalactiti sp. nov., isolated from stalactites in a lava cave and emended description of the genus Conexibacter.</title>
        <authorList>
            <person name="Lee S.D."/>
        </authorList>
    </citation>
    <scope>NUCLEOTIDE SEQUENCE [LARGE SCALE GENOMIC DNA]</scope>
    <source>
        <strain evidence="11">KCTC 39840</strain>
    </source>
</reference>
<evidence type="ECO:0000256" key="7">
    <source>
        <dbReference type="ARBA" id="ARBA00022967"/>
    </source>
</evidence>
<evidence type="ECO:0000313" key="10">
    <source>
        <dbReference type="EMBL" id="MDW5596236.1"/>
    </source>
</evidence>
<evidence type="ECO:0000256" key="6">
    <source>
        <dbReference type="ARBA" id="ARBA00022840"/>
    </source>
</evidence>
<accession>A0ABU4HSD1</accession>
<keyword evidence="6 10" id="KW-0067">ATP-binding</keyword>
<evidence type="ECO:0000256" key="5">
    <source>
        <dbReference type="ARBA" id="ARBA00022741"/>
    </source>
</evidence>
<dbReference type="InterPro" id="IPR050107">
    <property type="entry name" value="ABC_carbohydrate_import_ATPase"/>
</dbReference>
<dbReference type="InterPro" id="IPR017871">
    <property type="entry name" value="ABC_transporter-like_CS"/>
</dbReference>
<keyword evidence="2" id="KW-1003">Cell membrane</keyword>
<evidence type="ECO:0000256" key="8">
    <source>
        <dbReference type="ARBA" id="ARBA00023136"/>
    </source>
</evidence>
<dbReference type="Proteomes" id="UP001284601">
    <property type="component" value="Unassembled WGS sequence"/>
</dbReference>
<dbReference type="CDD" id="cd03215">
    <property type="entry name" value="ABC_Carb_Monos_II"/>
    <property type="match status" value="1"/>
</dbReference>
<dbReference type="Gene3D" id="3.40.50.300">
    <property type="entry name" value="P-loop containing nucleotide triphosphate hydrolases"/>
    <property type="match status" value="2"/>
</dbReference>
<keyword evidence="3" id="KW-0762">Sugar transport</keyword>
<evidence type="ECO:0000313" key="11">
    <source>
        <dbReference type="Proteomes" id="UP001284601"/>
    </source>
</evidence>
<dbReference type="InterPro" id="IPR027417">
    <property type="entry name" value="P-loop_NTPase"/>
</dbReference>
<dbReference type="PANTHER" id="PTHR43790:SF3">
    <property type="entry name" value="D-ALLOSE IMPORT ATP-BINDING PROTEIN ALSA-RELATED"/>
    <property type="match status" value="1"/>
</dbReference>
<dbReference type="CDD" id="cd03216">
    <property type="entry name" value="ABC_Carb_Monos_I"/>
    <property type="match status" value="1"/>
</dbReference>
<dbReference type="PANTHER" id="PTHR43790">
    <property type="entry name" value="CARBOHYDRATE TRANSPORT ATP-BINDING PROTEIN MG119-RELATED"/>
    <property type="match status" value="1"/>
</dbReference>
<evidence type="ECO:0000256" key="2">
    <source>
        <dbReference type="ARBA" id="ARBA00022475"/>
    </source>
</evidence>
<dbReference type="InterPro" id="IPR003593">
    <property type="entry name" value="AAA+_ATPase"/>
</dbReference>
<evidence type="ECO:0000259" key="9">
    <source>
        <dbReference type="PROSITE" id="PS50893"/>
    </source>
</evidence>
<dbReference type="RefSeq" id="WP_318598618.1">
    <property type="nucleotide sequence ID" value="NZ_JAWSTH010000050.1"/>
</dbReference>
<keyword evidence="4" id="KW-0677">Repeat</keyword>
<organism evidence="10 11">
    <name type="scientific">Conexibacter stalactiti</name>
    <dbReference type="NCBI Taxonomy" id="1940611"/>
    <lineage>
        <taxon>Bacteria</taxon>
        <taxon>Bacillati</taxon>
        <taxon>Actinomycetota</taxon>
        <taxon>Thermoleophilia</taxon>
        <taxon>Solirubrobacterales</taxon>
        <taxon>Conexibacteraceae</taxon>
        <taxon>Conexibacter</taxon>
    </lineage>
</organism>
<proteinExistence type="predicted"/>
<dbReference type="SMART" id="SM00382">
    <property type="entry name" value="AAA"/>
    <property type="match status" value="2"/>
</dbReference>
<keyword evidence="1" id="KW-0813">Transport</keyword>
<keyword evidence="11" id="KW-1185">Reference proteome</keyword>
<name>A0ABU4HSD1_9ACTN</name>
<dbReference type="EMBL" id="JAWSTH010000050">
    <property type="protein sequence ID" value="MDW5596236.1"/>
    <property type="molecule type" value="Genomic_DNA"/>
</dbReference>